<evidence type="ECO:0000256" key="1">
    <source>
        <dbReference type="ARBA" id="ARBA00006484"/>
    </source>
</evidence>
<accession>A0A433UUH8</accession>
<keyword evidence="2" id="KW-0560">Oxidoreductase</keyword>
<evidence type="ECO:0000313" key="5">
    <source>
        <dbReference type="Proteomes" id="UP000271624"/>
    </source>
</evidence>
<dbReference type="SUPFAM" id="SSF51735">
    <property type="entry name" value="NAD(P)-binding Rossmann-fold domains"/>
    <property type="match status" value="1"/>
</dbReference>
<dbReference type="AlphaFoldDB" id="A0A433UUH8"/>
<dbReference type="Proteomes" id="UP000271624">
    <property type="component" value="Unassembled WGS sequence"/>
</dbReference>
<keyword evidence="5" id="KW-1185">Reference proteome</keyword>
<evidence type="ECO:0000313" key="4">
    <source>
        <dbReference type="EMBL" id="RUS97437.1"/>
    </source>
</evidence>
<dbReference type="PRINTS" id="PR00081">
    <property type="entry name" value="GDHRDH"/>
</dbReference>
<dbReference type="InterPro" id="IPR020904">
    <property type="entry name" value="Sc_DH/Rdtase_CS"/>
</dbReference>
<dbReference type="PIRSF" id="PIRSF000126">
    <property type="entry name" value="11-beta-HSD1"/>
    <property type="match status" value="1"/>
</dbReference>
<dbReference type="InterPro" id="IPR036291">
    <property type="entry name" value="NAD(P)-bd_dom_sf"/>
</dbReference>
<dbReference type="GO" id="GO:0016491">
    <property type="term" value="F:oxidoreductase activity"/>
    <property type="evidence" value="ECO:0007669"/>
    <property type="project" value="UniProtKB-KW"/>
</dbReference>
<evidence type="ECO:0000256" key="3">
    <source>
        <dbReference type="RuleBase" id="RU000363"/>
    </source>
</evidence>
<reference evidence="4" key="2">
    <citation type="journal article" date="2019" name="Genome Biol. Evol.">
        <title>Day and night: Metabolic profiles and evolutionary relationships of six axenic non-marine cyanobacteria.</title>
        <authorList>
            <person name="Will S.E."/>
            <person name="Henke P."/>
            <person name="Boedeker C."/>
            <person name="Huang S."/>
            <person name="Brinkmann H."/>
            <person name="Rohde M."/>
            <person name="Jarek M."/>
            <person name="Friedl T."/>
            <person name="Seufert S."/>
            <person name="Schumacher M."/>
            <person name="Overmann J."/>
            <person name="Neumann-Schaal M."/>
            <person name="Petersen J."/>
        </authorList>
    </citation>
    <scope>NUCLEOTIDE SEQUENCE [LARGE SCALE GENOMIC DNA]</scope>
    <source>
        <strain evidence="4">PCC 7102</strain>
    </source>
</reference>
<dbReference type="Gene3D" id="3.40.50.720">
    <property type="entry name" value="NAD(P)-binding Rossmann-like Domain"/>
    <property type="match status" value="1"/>
</dbReference>
<evidence type="ECO:0000256" key="2">
    <source>
        <dbReference type="ARBA" id="ARBA00023002"/>
    </source>
</evidence>
<organism evidence="4 5">
    <name type="scientific">Dulcicalothrix desertica PCC 7102</name>
    <dbReference type="NCBI Taxonomy" id="232991"/>
    <lineage>
        <taxon>Bacteria</taxon>
        <taxon>Bacillati</taxon>
        <taxon>Cyanobacteriota</taxon>
        <taxon>Cyanophyceae</taxon>
        <taxon>Nostocales</taxon>
        <taxon>Calotrichaceae</taxon>
        <taxon>Dulcicalothrix</taxon>
    </lineage>
</organism>
<sequence>MTGASGGIGVYIARALAKRGANVICIARSEAALSKVVTEIKLSGGKATSFPFDISKLEELPNLIEQITQTVGGVDILINNAAIEKYSAFQNYYLDDIRSILTTNLMAGMELTRLLLPGMIVRDSGHVVNISSGSGKKGAPYNSIYSATKAGLIMWTDALRQELAGSNVRATVVCPGYTNAGMFMAFGLSAPKMARVSEPTDVANAILHAIERNYGEVMLDGFLTKILFAYIQLVPNFGDRLYRWIGLTKLNQTCATNRMATKG</sequence>
<name>A0A433UUH8_9CYAN</name>
<protein>
    <submittedName>
        <fullName evidence="4">3-ketoacyl-ACP reductase</fullName>
    </submittedName>
</protein>
<dbReference type="PANTHER" id="PTHR44196">
    <property type="entry name" value="DEHYDROGENASE/REDUCTASE SDR FAMILY MEMBER 7B"/>
    <property type="match status" value="1"/>
</dbReference>
<comment type="caution">
    <text evidence="4">The sequence shown here is derived from an EMBL/GenBank/DDBJ whole genome shotgun (WGS) entry which is preliminary data.</text>
</comment>
<comment type="similarity">
    <text evidence="1 3">Belongs to the short-chain dehydrogenases/reductases (SDR) family.</text>
</comment>
<dbReference type="Pfam" id="PF00106">
    <property type="entry name" value="adh_short"/>
    <property type="match status" value="1"/>
</dbReference>
<dbReference type="GO" id="GO:0016020">
    <property type="term" value="C:membrane"/>
    <property type="evidence" value="ECO:0007669"/>
    <property type="project" value="TreeGrafter"/>
</dbReference>
<proteinExistence type="inferred from homology"/>
<dbReference type="PANTHER" id="PTHR44196:SF1">
    <property type="entry name" value="DEHYDROGENASE_REDUCTASE SDR FAMILY MEMBER 7B"/>
    <property type="match status" value="1"/>
</dbReference>
<reference evidence="4" key="1">
    <citation type="submission" date="2018-12" db="EMBL/GenBank/DDBJ databases">
        <authorList>
            <person name="Will S."/>
            <person name="Neumann-Schaal M."/>
            <person name="Henke P."/>
        </authorList>
    </citation>
    <scope>NUCLEOTIDE SEQUENCE</scope>
    <source>
        <strain evidence="4">PCC 7102</strain>
    </source>
</reference>
<dbReference type="InterPro" id="IPR002347">
    <property type="entry name" value="SDR_fam"/>
</dbReference>
<dbReference type="PROSITE" id="PS00061">
    <property type="entry name" value="ADH_SHORT"/>
    <property type="match status" value="1"/>
</dbReference>
<dbReference type="EMBL" id="RSCL01000032">
    <property type="protein sequence ID" value="RUS97437.1"/>
    <property type="molecule type" value="Genomic_DNA"/>
</dbReference>
<dbReference type="PRINTS" id="PR00080">
    <property type="entry name" value="SDRFAMILY"/>
</dbReference>
<gene>
    <name evidence="4" type="primary">fabG</name>
    <name evidence="4" type="ORF">DSM106972_083850</name>
</gene>